<dbReference type="Pfam" id="PF12729">
    <property type="entry name" value="4HB_MCP_1"/>
    <property type="match status" value="1"/>
</dbReference>
<dbReference type="PANTHER" id="PTHR32089">
    <property type="entry name" value="METHYL-ACCEPTING CHEMOTAXIS PROTEIN MCPB"/>
    <property type="match status" value="1"/>
</dbReference>
<evidence type="ECO:0000256" key="7">
    <source>
        <dbReference type="SAM" id="Phobius"/>
    </source>
</evidence>
<organism evidence="10 11">
    <name type="scientific">Fontibacillus solani</name>
    <dbReference type="NCBI Taxonomy" id="1572857"/>
    <lineage>
        <taxon>Bacteria</taxon>
        <taxon>Bacillati</taxon>
        <taxon>Bacillota</taxon>
        <taxon>Bacilli</taxon>
        <taxon>Bacillales</taxon>
        <taxon>Paenibacillaceae</taxon>
        <taxon>Fontibacillus</taxon>
    </lineage>
</organism>
<dbReference type="SUPFAM" id="SSF58104">
    <property type="entry name" value="Methyl-accepting chemotaxis protein (MCP) signaling domain"/>
    <property type="match status" value="1"/>
</dbReference>
<dbReference type="FunFam" id="1.10.287.950:FF:000001">
    <property type="entry name" value="Methyl-accepting chemotaxis sensory transducer"/>
    <property type="match status" value="1"/>
</dbReference>
<reference evidence="10 11" key="1">
    <citation type="submission" date="2020-08" db="EMBL/GenBank/DDBJ databases">
        <title>Genomic Encyclopedia of Type Strains, Phase III (KMG-III): the genomes of soil and plant-associated and newly described type strains.</title>
        <authorList>
            <person name="Whitman W."/>
        </authorList>
    </citation>
    <scope>NUCLEOTIDE SEQUENCE [LARGE SCALE GENOMIC DNA]</scope>
    <source>
        <strain evidence="10 11">CECT 8693</strain>
    </source>
</reference>
<dbReference type="PANTHER" id="PTHR32089:SF112">
    <property type="entry name" value="LYSOZYME-LIKE PROTEIN-RELATED"/>
    <property type="match status" value="1"/>
</dbReference>
<dbReference type="Gene3D" id="1.10.287.950">
    <property type="entry name" value="Methyl-accepting chemotaxis protein"/>
    <property type="match status" value="1"/>
</dbReference>
<dbReference type="GO" id="GO:0005886">
    <property type="term" value="C:plasma membrane"/>
    <property type="evidence" value="ECO:0007669"/>
    <property type="project" value="UniProtKB-SubCell"/>
</dbReference>
<keyword evidence="4 6" id="KW-0807">Transducer</keyword>
<comment type="caution">
    <text evidence="10">The sequence shown here is derived from an EMBL/GenBank/DDBJ whole genome shotgun (WGS) entry which is preliminary data.</text>
</comment>
<evidence type="ECO:0000313" key="10">
    <source>
        <dbReference type="EMBL" id="MBA9083606.1"/>
    </source>
</evidence>
<comment type="similarity">
    <text evidence="5">Belongs to the methyl-accepting chemotaxis (MCP) protein family.</text>
</comment>
<keyword evidence="2" id="KW-1003">Cell membrane</keyword>
<dbReference type="GO" id="GO:0007165">
    <property type="term" value="P:signal transduction"/>
    <property type="evidence" value="ECO:0007669"/>
    <property type="project" value="UniProtKB-KW"/>
</dbReference>
<evidence type="ECO:0000256" key="4">
    <source>
        <dbReference type="ARBA" id="ARBA00023224"/>
    </source>
</evidence>
<keyword evidence="3 7" id="KW-0472">Membrane</keyword>
<feature type="domain" description="Methyl-accepting transducer" evidence="8">
    <location>
        <begin position="270"/>
        <end position="513"/>
    </location>
</feature>
<feature type="domain" description="HAMP" evidence="9">
    <location>
        <begin position="213"/>
        <end position="265"/>
    </location>
</feature>
<dbReference type="EMBL" id="JACJIP010000001">
    <property type="protein sequence ID" value="MBA9083606.1"/>
    <property type="molecule type" value="Genomic_DNA"/>
</dbReference>
<feature type="transmembrane region" description="Helical" evidence="7">
    <location>
        <begin position="192"/>
        <end position="211"/>
    </location>
</feature>
<proteinExistence type="inferred from homology"/>
<evidence type="ECO:0000256" key="3">
    <source>
        <dbReference type="ARBA" id="ARBA00023136"/>
    </source>
</evidence>
<keyword evidence="11" id="KW-1185">Reference proteome</keyword>
<dbReference type="RefSeq" id="WP_182533787.1">
    <property type="nucleotide sequence ID" value="NZ_JACJIP010000001.1"/>
</dbReference>
<dbReference type="InterPro" id="IPR004089">
    <property type="entry name" value="MCPsignal_dom"/>
</dbReference>
<gene>
    <name evidence="10" type="ORF">FHR92_000049</name>
</gene>
<dbReference type="PROSITE" id="PS50885">
    <property type="entry name" value="HAMP"/>
    <property type="match status" value="1"/>
</dbReference>
<accession>A0A7W3SP28</accession>
<dbReference type="Proteomes" id="UP000567067">
    <property type="component" value="Unassembled WGS sequence"/>
</dbReference>
<dbReference type="GO" id="GO:0006935">
    <property type="term" value="P:chemotaxis"/>
    <property type="evidence" value="ECO:0007669"/>
    <property type="project" value="UniProtKB-ARBA"/>
</dbReference>
<evidence type="ECO:0000259" key="9">
    <source>
        <dbReference type="PROSITE" id="PS50885"/>
    </source>
</evidence>
<evidence type="ECO:0000259" key="8">
    <source>
        <dbReference type="PROSITE" id="PS50111"/>
    </source>
</evidence>
<evidence type="ECO:0000256" key="5">
    <source>
        <dbReference type="ARBA" id="ARBA00029447"/>
    </source>
</evidence>
<name>A0A7W3SP28_9BACL</name>
<evidence type="ECO:0000256" key="2">
    <source>
        <dbReference type="ARBA" id="ARBA00022475"/>
    </source>
</evidence>
<dbReference type="Pfam" id="PF00015">
    <property type="entry name" value="MCPsignal"/>
    <property type="match status" value="1"/>
</dbReference>
<dbReference type="InterPro" id="IPR003660">
    <property type="entry name" value="HAMP_dom"/>
</dbReference>
<keyword evidence="7" id="KW-1133">Transmembrane helix</keyword>
<comment type="subcellular location">
    <subcellularLocation>
        <location evidence="1">Cell membrane</location>
    </subcellularLocation>
</comment>
<protein>
    <submittedName>
        <fullName evidence="10">Methyl-accepting chemotaxis protein</fullName>
    </submittedName>
</protein>
<dbReference type="PROSITE" id="PS50111">
    <property type="entry name" value="CHEMOTAXIS_TRANSDUC_2"/>
    <property type="match status" value="1"/>
</dbReference>
<evidence type="ECO:0000313" key="11">
    <source>
        <dbReference type="Proteomes" id="UP000567067"/>
    </source>
</evidence>
<dbReference type="CDD" id="cd11386">
    <property type="entry name" value="MCP_signal"/>
    <property type="match status" value="1"/>
</dbReference>
<dbReference type="Pfam" id="PF00672">
    <property type="entry name" value="HAMP"/>
    <property type="match status" value="1"/>
</dbReference>
<evidence type="ECO:0000256" key="1">
    <source>
        <dbReference type="ARBA" id="ARBA00004236"/>
    </source>
</evidence>
<dbReference type="CDD" id="cd06225">
    <property type="entry name" value="HAMP"/>
    <property type="match status" value="1"/>
</dbReference>
<dbReference type="AlphaFoldDB" id="A0A7W3SP28"/>
<sequence length="530" mass="56889">MRWFYNMKTSTKLVSSFLILSVVVAFVGVYGLNNLGAMNKSLNSMYDDSLVPVKNILQAENMIAQMRLIARDLYLKESIEDRKKEIEKYNEAAQDMTGYMNEFRAGNLSAEAQKAMGVYEAAATEYKKVYQQAIDLSLADQNDELRALISGDFATVAVNLSASLTKLVDITTGEADMARDNGAELYDSSMKITIIIIVIAALLCILLGYIISQLIARPLSKVVALVTKVADGDLTVTSGINTKDETGILAAAVDNMVANLRELAGAIQSHSENLAASAEQISSSADEIAIGNNSQANDAQTINHLFQELSSAIHSVADNTEEASEMSSTTVAIAEEGRKVIQSSMSSMRTVSSQMARLEDDSQKVGEIIDVIEDIADQTNLLALNAAIEAARAGEQGRGFAVVADEVRKLAERSGEATKQIIGIIKGMQENTRSSVQAVHDSSDLSEQSGESFERIVSMVNEMGQKIIEISAASEEQAAQTTNVLVAVENISATTEEAAASSEETAATAQSLAHLAVELQKTVTVFKLKA</sequence>
<dbReference type="SMART" id="SM00283">
    <property type="entry name" value="MA"/>
    <property type="match status" value="1"/>
</dbReference>
<keyword evidence="7" id="KW-0812">Transmembrane</keyword>
<dbReference type="InterPro" id="IPR024478">
    <property type="entry name" value="HlyB_4HB_MCP"/>
</dbReference>
<dbReference type="SMART" id="SM00304">
    <property type="entry name" value="HAMP"/>
    <property type="match status" value="1"/>
</dbReference>
<evidence type="ECO:0000256" key="6">
    <source>
        <dbReference type="PROSITE-ProRule" id="PRU00284"/>
    </source>
</evidence>